<organism evidence="1 2">
    <name type="scientific">Methanosarcina barkeri MS</name>
    <dbReference type="NCBI Taxonomy" id="1434108"/>
    <lineage>
        <taxon>Archaea</taxon>
        <taxon>Methanobacteriati</taxon>
        <taxon>Methanobacteriota</taxon>
        <taxon>Stenosarchaea group</taxon>
        <taxon>Methanomicrobia</taxon>
        <taxon>Methanosarcinales</taxon>
        <taxon>Methanosarcinaceae</taxon>
        <taxon>Methanosarcina</taxon>
    </lineage>
</organism>
<dbReference type="EMBL" id="CP009528">
    <property type="protein sequence ID" value="AKB53944.1"/>
    <property type="molecule type" value="Genomic_DNA"/>
</dbReference>
<sequence>MKEGVQFARIFGTIDDEFYDNIEGMLERFCEQLKTEEGQKYYHLFRERLLKVDVGLENVGWGFEEAIYDLISDIEDFFEEEQIDS</sequence>
<evidence type="ECO:0000313" key="1">
    <source>
        <dbReference type="EMBL" id="AKB53944.1"/>
    </source>
</evidence>
<dbReference type="STRING" id="1434108.MSBRM_0946"/>
<keyword evidence="2" id="KW-1185">Reference proteome</keyword>
<reference evidence="1 2" key="1">
    <citation type="submission" date="2014-07" db="EMBL/GenBank/DDBJ databases">
        <title>Methanogenic archaea and the global carbon cycle.</title>
        <authorList>
            <person name="Henriksen J.R."/>
            <person name="Luke J."/>
            <person name="Reinhart S."/>
            <person name="Benedict M.N."/>
            <person name="Youngblut N.D."/>
            <person name="Metcalf M.E."/>
            <person name="Whitaker R.J."/>
            <person name="Metcalf W.W."/>
        </authorList>
    </citation>
    <scope>NUCLEOTIDE SEQUENCE [LARGE SCALE GENOMIC DNA]</scope>
    <source>
        <strain evidence="1 2">MS</strain>
    </source>
</reference>
<dbReference type="KEGG" id="mby:MSBRM_0946"/>
<dbReference type="HOGENOM" id="CLU_2490411_0_0_2"/>
<name>A0A0E3QTC9_METBA</name>
<evidence type="ECO:0000313" key="2">
    <source>
        <dbReference type="Proteomes" id="UP000033033"/>
    </source>
</evidence>
<gene>
    <name evidence="1" type="ORF">MSBRM_0946</name>
</gene>
<protein>
    <recommendedName>
        <fullName evidence="3">CdiI immunity protein domain-containing protein</fullName>
    </recommendedName>
</protein>
<accession>A0A0E3QTC9</accession>
<dbReference type="PATRIC" id="fig|1434108.4.peg.1148"/>
<dbReference type="AlphaFoldDB" id="A0A0E3QTC9"/>
<dbReference type="Proteomes" id="UP000033033">
    <property type="component" value="Chromosome"/>
</dbReference>
<proteinExistence type="predicted"/>
<evidence type="ECO:0008006" key="3">
    <source>
        <dbReference type="Google" id="ProtNLM"/>
    </source>
</evidence>